<name>A0A699JE75_TANCI</name>
<gene>
    <name evidence="1" type="ORF">Tci_600432</name>
</gene>
<dbReference type="EMBL" id="BKCJ010398171">
    <property type="protein sequence ID" value="GFA28460.1"/>
    <property type="molecule type" value="Genomic_DNA"/>
</dbReference>
<sequence>MCDIVGQYIQKKEEENKSAKEKAAKARYRKISICYDDDDDEDYTIAITPKEPDNSLSVGAEHLDTIPAMESDEFIKSSFEKLVLNPSESEGEYECDVPACEDFTTFSNILFDVDYDFSSSDDQLFSDEDILKEIYLNPLFDEEIISMKIDLHHFNDESDLIKSLLNHDSLIISYSSKSDSLFDEFVSELTLLKSIPLGINETDCDLEEETRPIKRLLYDNSSPHDYDSERDILILEELLGNDSFSLPKNESFHFNMSLSSRPPAKPPYGNSGILNVKVMGDISEHNVPLPRLMLTHVPNPEKSPNLISHQGHKAFQPSTEYPMMIYGRNVPILDVPFLHFYPP</sequence>
<protein>
    <recommendedName>
        <fullName evidence="2">Reverse transcriptase domain-containing protein</fullName>
    </recommendedName>
</protein>
<dbReference type="AlphaFoldDB" id="A0A699JE75"/>
<evidence type="ECO:0000313" key="1">
    <source>
        <dbReference type="EMBL" id="GFA28460.1"/>
    </source>
</evidence>
<evidence type="ECO:0008006" key="2">
    <source>
        <dbReference type="Google" id="ProtNLM"/>
    </source>
</evidence>
<comment type="caution">
    <text evidence="1">The sequence shown here is derived from an EMBL/GenBank/DDBJ whole genome shotgun (WGS) entry which is preliminary data.</text>
</comment>
<reference evidence="1" key="1">
    <citation type="journal article" date="2019" name="Sci. Rep.">
        <title>Draft genome of Tanacetum cinerariifolium, the natural source of mosquito coil.</title>
        <authorList>
            <person name="Yamashiro T."/>
            <person name="Shiraishi A."/>
            <person name="Satake H."/>
            <person name="Nakayama K."/>
        </authorList>
    </citation>
    <scope>NUCLEOTIDE SEQUENCE</scope>
</reference>
<accession>A0A699JE75</accession>
<organism evidence="1">
    <name type="scientific">Tanacetum cinerariifolium</name>
    <name type="common">Dalmatian daisy</name>
    <name type="synonym">Chrysanthemum cinerariifolium</name>
    <dbReference type="NCBI Taxonomy" id="118510"/>
    <lineage>
        <taxon>Eukaryota</taxon>
        <taxon>Viridiplantae</taxon>
        <taxon>Streptophyta</taxon>
        <taxon>Embryophyta</taxon>
        <taxon>Tracheophyta</taxon>
        <taxon>Spermatophyta</taxon>
        <taxon>Magnoliopsida</taxon>
        <taxon>eudicotyledons</taxon>
        <taxon>Gunneridae</taxon>
        <taxon>Pentapetalae</taxon>
        <taxon>asterids</taxon>
        <taxon>campanulids</taxon>
        <taxon>Asterales</taxon>
        <taxon>Asteraceae</taxon>
        <taxon>Asteroideae</taxon>
        <taxon>Anthemideae</taxon>
        <taxon>Anthemidinae</taxon>
        <taxon>Tanacetum</taxon>
    </lineage>
</organism>
<proteinExistence type="predicted"/>